<gene>
    <name evidence="2" type="ORF">J8641_05210</name>
</gene>
<dbReference type="RefSeq" id="WP_049251850.1">
    <property type="nucleotide sequence ID" value="NZ_JAGJWT010000003.1"/>
</dbReference>
<protein>
    <submittedName>
        <fullName evidence="2">Uncharacterized protein</fullName>
    </submittedName>
</protein>
<organism evidence="2 3">
    <name type="scientific">Neisseria elongata subsp. nitroreducens</name>
    <dbReference type="NCBI Taxonomy" id="90367"/>
    <lineage>
        <taxon>Bacteria</taxon>
        <taxon>Pseudomonadati</taxon>
        <taxon>Pseudomonadota</taxon>
        <taxon>Betaproteobacteria</taxon>
        <taxon>Neisseriales</taxon>
        <taxon>Neisseriaceae</taxon>
        <taxon>Neisseria</taxon>
    </lineage>
</organism>
<accession>A0A9X0ZWE0</accession>
<evidence type="ECO:0000313" key="3">
    <source>
        <dbReference type="Proteomes" id="UP000708805"/>
    </source>
</evidence>
<name>A0A9X0ZWE0_NEIEL</name>
<keyword evidence="1" id="KW-0732">Signal</keyword>
<evidence type="ECO:0000256" key="1">
    <source>
        <dbReference type="SAM" id="SignalP"/>
    </source>
</evidence>
<feature type="signal peptide" evidence="1">
    <location>
        <begin position="1"/>
        <end position="22"/>
    </location>
</feature>
<feature type="chain" id="PRO_5040727401" evidence="1">
    <location>
        <begin position="23"/>
        <end position="137"/>
    </location>
</feature>
<reference evidence="2" key="1">
    <citation type="submission" date="2021-04" db="EMBL/GenBank/DDBJ databases">
        <title>Genomic characterization of endocarditis-associated Neisseria elongata subsp. nitroreducens.</title>
        <authorList>
            <person name="Schorner M."/>
            <person name="Passarelli-Araujo H."/>
            <person name="Scheffer M."/>
            <person name="Barazzetti F."/>
            <person name="Martins J."/>
            <person name="Machado H."/>
            <person name="Palmeiro J."/>
            <person name="Bazzo M."/>
        </authorList>
    </citation>
    <scope>NUCLEOTIDE SEQUENCE</scope>
    <source>
        <strain evidence="2">Nel_M001</strain>
    </source>
</reference>
<dbReference type="AlphaFoldDB" id="A0A9X0ZWE0"/>
<dbReference type="EMBL" id="JAGJWT010000003">
    <property type="protein sequence ID" value="MBS9340222.1"/>
    <property type="molecule type" value="Genomic_DNA"/>
</dbReference>
<comment type="caution">
    <text evidence="2">The sequence shown here is derived from an EMBL/GenBank/DDBJ whole genome shotgun (WGS) entry which is preliminary data.</text>
</comment>
<evidence type="ECO:0000313" key="2">
    <source>
        <dbReference type="EMBL" id="MBS9340222.1"/>
    </source>
</evidence>
<proteinExistence type="predicted"/>
<sequence>MPAVNCRLFIFTILLSARSAQALEIESGLWRHLDSGTTRCMNSQTIADEVRHFADDIRFWNNGEVPQHEFTYHIGDRHAPNTATVRYAQPNRDGSPHTVELKISRLDRKPLAYIITVNGETKISHWQYTGKPCPPAR</sequence>
<dbReference type="Proteomes" id="UP000708805">
    <property type="component" value="Unassembled WGS sequence"/>
</dbReference>